<keyword evidence="5" id="KW-1185">Reference proteome</keyword>
<accession>A0AAD8IK72</accession>
<sequence>MRGPLRLVRDAVKDIDDEKSKLEAGVGRCNDTHFGLPSGKELPNYDDRSGYFTIKIHFGGKFVEECTEYVGGQVAYFDMCSVFKLNLNQIEAMLGQVGCSTQIMDIWLLSNELHMCHDTLIPVEIEKDLGIMIDMVECNYKFIRLYMTSNSPAFDDEAWV</sequence>
<evidence type="ECO:0000313" key="3">
    <source>
        <dbReference type="EMBL" id="KAK1386426.1"/>
    </source>
</evidence>
<reference evidence="3" key="1">
    <citation type="submission" date="2023-02" db="EMBL/GenBank/DDBJ databases">
        <title>Genome of toxic invasive species Heracleum sosnowskyi carries increased number of genes despite the absence of recent whole-genome duplications.</title>
        <authorList>
            <person name="Schelkunov M."/>
            <person name="Shtratnikova V."/>
            <person name="Makarenko M."/>
            <person name="Klepikova A."/>
            <person name="Omelchenko D."/>
            <person name="Novikova G."/>
            <person name="Obukhova E."/>
            <person name="Bogdanov V."/>
            <person name="Penin A."/>
            <person name="Logacheva M."/>
        </authorList>
    </citation>
    <scope>NUCLEOTIDE SEQUENCE</scope>
    <source>
        <strain evidence="3">Hsosn_3</strain>
        <tissue evidence="3">Leaf</tissue>
    </source>
</reference>
<proteinExistence type="predicted"/>
<dbReference type="EMBL" id="JAUIZM010000004">
    <property type="protein sequence ID" value="KAK1386467.1"/>
    <property type="molecule type" value="Genomic_DNA"/>
</dbReference>
<evidence type="ECO:0000313" key="2">
    <source>
        <dbReference type="EMBL" id="KAK1386418.1"/>
    </source>
</evidence>
<dbReference type="Proteomes" id="UP001237642">
    <property type="component" value="Unassembled WGS sequence"/>
</dbReference>
<dbReference type="Pfam" id="PF26130">
    <property type="entry name" value="PB1-like"/>
    <property type="match status" value="1"/>
</dbReference>
<organism evidence="3 5">
    <name type="scientific">Heracleum sosnowskyi</name>
    <dbReference type="NCBI Taxonomy" id="360622"/>
    <lineage>
        <taxon>Eukaryota</taxon>
        <taxon>Viridiplantae</taxon>
        <taxon>Streptophyta</taxon>
        <taxon>Embryophyta</taxon>
        <taxon>Tracheophyta</taxon>
        <taxon>Spermatophyta</taxon>
        <taxon>Magnoliopsida</taxon>
        <taxon>eudicotyledons</taxon>
        <taxon>Gunneridae</taxon>
        <taxon>Pentapetalae</taxon>
        <taxon>asterids</taxon>
        <taxon>campanulids</taxon>
        <taxon>Apiales</taxon>
        <taxon>Apiaceae</taxon>
        <taxon>Apioideae</taxon>
        <taxon>apioid superclade</taxon>
        <taxon>Tordylieae</taxon>
        <taxon>Tordyliinae</taxon>
        <taxon>Heracleum</taxon>
    </lineage>
</organism>
<protein>
    <recommendedName>
        <fullName evidence="1">PB1-like domain-containing protein</fullName>
    </recommendedName>
</protein>
<name>A0AAD8IK72_9APIA</name>
<dbReference type="InterPro" id="IPR058594">
    <property type="entry name" value="PB1-like_dom_pln"/>
</dbReference>
<gene>
    <name evidence="2" type="ORF">POM88_014596</name>
    <name evidence="3" type="ORF">POM88_014604</name>
    <name evidence="4" type="ORF">POM88_014645</name>
</gene>
<evidence type="ECO:0000313" key="5">
    <source>
        <dbReference type="Proteomes" id="UP001237642"/>
    </source>
</evidence>
<comment type="caution">
    <text evidence="3">The sequence shown here is derived from an EMBL/GenBank/DDBJ whole genome shotgun (WGS) entry which is preliminary data.</text>
</comment>
<evidence type="ECO:0000313" key="4">
    <source>
        <dbReference type="EMBL" id="KAK1386467.1"/>
    </source>
</evidence>
<evidence type="ECO:0000259" key="1">
    <source>
        <dbReference type="Pfam" id="PF26130"/>
    </source>
</evidence>
<feature type="domain" description="PB1-like" evidence="1">
    <location>
        <begin position="51"/>
        <end position="148"/>
    </location>
</feature>
<dbReference type="EMBL" id="JAUIZM010000004">
    <property type="protein sequence ID" value="KAK1386426.1"/>
    <property type="molecule type" value="Genomic_DNA"/>
</dbReference>
<reference evidence="3" key="2">
    <citation type="submission" date="2023-05" db="EMBL/GenBank/DDBJ databases">
        <authorList>
            <person name="Schelkunov M.I."/>
        </authorList>
    </citation>
    <scope>NUCLEOTIDE SEQUENCE</scope>
    <source>
        <strain evidence="3">Hsosn_3</strain>
        <tissue evidence="3">Leaf</tissue>
    </source>
</reference>
<dbReference type="AlphaFoldDB" id="A0AAD8IK72"/>
<dbReference type="EMBL" id="JAUIZM010000004">
    <property type="protein sequence ID" value="KAK1386418.1"/>
    <property type="molecule type" value="Genomic_DNA"/>
</dbReference>